<name>A0A0N5CTV3_THECL</name>
<accession>A0A0N5CTV3</accession>
<dbReference type="AlphaFoldDB" id="A0A0N5CTV3"/>
<dbReference type="EMBL" id="UYYF01002137">
    <property type="protein sequence ID" value="VDN00306.1"/>
    <property type="molecule type" value="Genomic_DNA"/>
</dbReference>
<sequence>MPQQARYSSGCDAGDDKYASGLELILFGATAKGQVCTAVSSRFQHLLSQQKIVSDSTDGNGSNNNRSIS</sequence>
<proteinExistence type="predicted"/>
<protein>
    <submittedName>
        <fullName evidence="3">Sema domain-containing protein</fullName>
    </submittedName>
</protein>
<evidence type="ECO:0000313" key="2">
    <source>
        <dbReference type="Proteomes" id="UP000276776"/>
    </source>
</evidence>
<dbReference type="Proteomes" id="UP000276776">
    <property type="component" value="Unassembled WGS sequence"/>
</dbReference>
<reference evidence="1 2" key="2">
    <citation type="submission" date="2018-11" db="EMBL/GenBank/DDBJ databases">
        <authorList>
            <consortium name="Pathogen Informatics"/>
        </authorList>
    </citation>
    <scope>NUCLEOTIDE SEQUENCE [LARGE SCALE GENOMIC DNA]</scope>
</reference>
<keyword evidence="2" id="KW-1185">Reference proteome</keyword>
<evidence type="ECO:0000313" key="1">
    <source>
        <dbReference type="EMBL" id="VDN00306.1"/>
    </source>
</evidence>
<reference evidence="3" key="1">
    <citation type="submission" date="2017-02" db="UniProtKB">
        <authorList>
            <consortium name="WormBaseParasite"/>
        </authorList>
    </citation>
    <scope>IDENTIFICATION</scope>
</reference>
<organism evidence="3">
    <name type="scientific">Thelazia callipaeda</name>
    <name type="common">Oriental eyeworm</name>
    <name type="synonym">Parasitic nematode</name>
    <dbReference type="NCBI Taxonomy" id="103827"/>
    <lineage>
        <taxon>Eukaryota</taxon>
        <taxon>Metazoa</taxon>
        <taxon>Ecdysozoa</taxon>
        <taxon>Nematoda</taxon>
        <taxon>Chromadorea</taxon>
        <taxon>Rhabditida</taxon>
        <taxon>Spirurina</taxon>
        <taxon>Spiruromorpha</taxon>
        <taxon>Thelazioidea</taxon>
        <taxon>Thelaziidae</taxon>
        <taxon>Thelazia</taxon>
    </lineage>
</organism>
<gene>
    <name evidence="1" type="ORF">TCLT_LOCUS3654</name>
</gene>
<evidence type="ECO:0000313" key="3">
    <source>
        <dbReference type="WBParaSite" id="TCLT_0000366501-mRNA-1"/>
    </source>
</evidence>
<dbReference type="WBParaSite" id="TCLT_0000366501-mRNA-1">
    <property type="protein sequence ID" value="TCLT_0000366501-mRNA-1"/>
    <property type="gene ID" value="TCLT_0000366501"/>
</dbReference>